<reference evidence="2 3" key="1">
    <citation type="submission" date="2014-02" db="EMBL/GenBank/DDBJ databases">
        <title>Whole genome shotgun sequence of Rhodococcus wratislaviensis NBRC 100605.</title>
        <authorList>
            <person name="Hosoyama A."/>
            <person name="Tsuchikane K."/>
            <person name="Yoshida I."/>
            <person name="Ohji S."/>
            <person name="Ichikawa N."/>
            <person name="Yamazoe A."/>
            <person name="Fujita N."/>
        </authorList>
    </citation>
    <scope>NUCLEOTIDE SEQUENCE [LARGE SCALE GENOMIC DNA]</scope>
    <source>
        <strain evidence="2 3">NBRC 100605</strain>
    </source>
</reference>
<evidence type="ECO:0000256" key="1">
    <source>
        <dbReference type="SAM" id="Phobius"/>
    </source>
</evidence>
<sequence length="66" mass="6750">MNSIGAQNISNWYAYPMKQTHVALPSTATGSQPRSPAMVALAFGAAILLLFAAEKVSGGAPDASLS</sequence>
<keyword evidence="1" id="KW-0812">Transmembrane</keyword>
<evidence type="ECO:0000313" key="2">
    <source>
        <dbReference type="EMBL" id="GAF48538.1"/>
    </source>
</evidence>
<keyword evidence="3" id="KW-1185">Reference proteome</keyword>
<keyword evidence="1" id="KW-1133">Transmembrane helix</keyword>
<dbReference type="AlphaFoldDB" id="X0PYI0"/>
<gene>
    <name evidence="2" type="ORF">RW1_055_00340</name>
</gene>
<dbReference type="Proteomes" id="UP000019491">
    <property type="component" value="Unassembled WGS sequence"/>
</dbReference>
<feature type="transmembrane region" description="Helical" evidence="1">
    <location>
        <begin position="35"/>
        <end position="53"/>
    </location>
</feature>
<organism evidence="2 3">
    <name type="scientific">Rhodococcus wratislaviensis NBRC 100605</name>
    <dbReference type="NCBI Taxonomy" id="1219028"/>
    <lineage>
        <taxon>Bacteria</taxon>
        <taxon>Bacillati</taxon>
        <taxon>Actinomycetota</taxon>
        <taxon>Actinomycetes</taxon>
        <taxon>Mycobacteriales</taxon>
        <taxon>Nocardiaceae</taxon>
        <taxon>Rhodococcus</taxon>
    </lineage>
</organism>
<protein>
    <submittedName>
        <fullName evidence="2">Uncharacterized protein</fullName>
    </submittedName>
</protein>
<comment type="caution">
    <text evidence="2">The sequence shown here is derived from an EMBL/GenBank/DDBJ whole genome shotgun (WGS) entry which is preliminary data.</text>
</comment>
<proteinExistence type="predicted"/>
<keyword evidence="1" id="KW-0472">Membrane</keyword>
<dbReference type="EMBL" id="BAWF01000055">
    <property type="protein sequence ID" value="GAF48538.1"/>
    <property type="molecule type" value="Genomic_DNA"/>
</dbReference>
<accession>X0PYI0</accession>
<evidence type="ECO:0000313" key="3">
    <source>
        <dbReference type="Proteomes" id="UP000019491"/>
    </source>
</evidence>
<name>X0PYI0_RHOWR</name>